<organism evidence="3 4">
    <name type="scientific">Rhodococcus opacus (strain B4)</name>
    <dbReference type="NCBI Taxonomy" id="632772"/>
    <lineage>
        <taxon>Bacteria</taxon>
        <taxon>Bacillati</taxon>
        <taxon>Actinomycetota</taxon>
        <taxon>Actinomycetes</taxon>
        <taxon>Mycobacteriales</taxon>
        <taxon>Nocardiaceae</taxon>
        <taxon>Rhodococcus</taxon>
    </lineage>
</organism>
<dbReference type="InterPro" id="IPR000873">
    <property type="entry name" value="AMP-dep_synth/lig_dom"/>
</dbReference>
<feature type="domain" description="AMP-dependent synthetase/ligase" evidence="2">
    <location>
        <begin position="2"/>
        <end position="148"/>
    </location>
</feature>
<reference evidence="3 4" key="1">
    <citation type="submission" date="2009-03" db="EMBL/GenBank/DDBJ databases">
        <title>Comparison of the complete genome sequences of Rhodococcus erythropolis PR4 and Rhodococcus opacus B4.</title>
        <authorList>
            <person name="Takarada H."/>
            <person name="Sekine M."/>
            <person name="Hosoyama A."/>
            <person name="Yamada R."/>
            <person name="Fujisawa T."/>
            <person name="Omata S."/>
            <person name="Shimizu A."/>
            <person name="Tsukatani N."/>
            <person name="Tanikawa S."/>
            <person name="Fujita N."/>
            <person name="Harayama S."/>
        </authorList>
    </citation>
    <scope>NUCLEOTIDE SEQUENCE [LARGE SCALE GENOMIC DNA]</scope>
    <source>
        <strain evidence="3 4">B4</strain>
        <plasmid evidence="3 4">pROB01</plasmid>
    </source>
</reference>
<name>C1BCR4_RHOOB</name>
<evidence type="ECO:0000313" key="4">
    <source>
        <dbReference type="Proteomes" id="UP000002212"/>
    </source>
</evidence>
<dbReference type="Gene3D" id="3.40.50.980">
    <property type="match status" value="2"/>
</dbReference>
<dbReference type="FunFam" id="3.40.50.980:FF:000001">
    <property type="entry name" value="Non-ribosomal peptide synthetase"/>
    <property type="match status" value="1"/>
</dbReference>
<feature type="region of interest" description="Disordered" evidence="1">
    <location>
        <begin position="136"/>
        <end position="264"/>
    </location>
</feature>
<evidence type="ECO:0000313" key="3">
    <source>
        <dbReference type="EMBL" id="BAH55658.1"/>
    </source>
</evidence>
<dbReference type="PANTHER" id="PTHR45527:SF1">
    <property type="entry name" value="FATTY ACID SYNTHASE"/>
    <property type="match status" value="1"/>
</dbReference>
<sequence>MALRADERALTYVELDRRSSRVARALISRGTGPETLVAVADSRSIESVVGLWAVVKSGAAFVPIDPCHPADRITYTVADSGAAIGLAVSQARDRLPDSLKWLALDSEELCGDQRSGPVHDLERTHSLRRDHPAYVIYTSGSTGTPKVVRRHPRRTGEPRSRDSREIRYLHSVPSPAPRFTDVRHRPGRDTGRRQCRRHPGRGPRNRLRRSGTGQVPVGTPHHPSAGYPFLPGDRRPGRSRRVAIGAGRRRTVPAPAGPTLGPRP</sequence>
<dbReference type="PANTHER" id="PTHR45527">
    <property type="entry name" value="NONRIBOSOMAL PEPTIDE SYNTHETASE"/>
    <property type="match status" value="1"/>
</dbReference>
<dbReference type="GO" id="GO:0009366">
    <property type="term" value="C:enterobactin synthetase complex"/>
    <property type="evidence" value="ECO:0007669"/>
    <property type="project" value="TreeGrafter"/>
</dbReference>
<dbReference type="Pfam" id="PF00501">
    <property type="entry name" value="AMP-binding"/>
    <property type="match status" value="1"/>
</dbReference>
<dbReference type="GO" id="GO:0009239">
    <property type="term" value="P:enterobactin biosynthetic process"/>
    <property type="evidence" value="ECO:0007669"/>
    <property type="project" value="TreeGrafter"/>
</dbReference>
<dbReference type="GO" id="GO:0043041">
    <property type="term" value="P:amino acid activation for nonribosomal peptide biosynthetic process"/>
    <property type="evidence" value="ECO:0007669"/>
    <property type="project" value="TreeGrafter"/>
</dbReference>
<evidence type="ECO:0000256" key="1">
    <source>
        <dbReference type="SAM" id="MobiDB-lite"/>
    </source>
</evidence>
<feature type="compositionally biased region" description="Basic residues" evidence="1">
    <location>
        <begin position="237"/>
        <end position="251"/>
    </location>
</feature>
<feature type="compositionally biased region" description="Basic and acidic residues" evidence="1">
    <location>
        <begin position="180"/>
        <end position="192"/>
    </location>
</feature>
<proteinExistence type="predicted"/>
<dbReference type="AlphaFoldDB" id="C1BCR4"/>
<protein>
    <submittedName>
        <fullName evidence="3">Putative non-ribosomal peptide synthetase</fullName>
    </submittedName>
</protein>
<dbReference type="SUPFAM" id="SSF56801">
    <property type="entry name" value="Acetyl-CoA synthetase-like"/>
    <property type="match status" value="1"/>
</dbReference>
<dbReference type="PROSITE" id="PS00455">
    <property type="entry name" value="AMP_BINDING"/>
    <property type="match status" value="1"/>
</dbReference>
<gene>
    <name evidence="3" type="ordered locus">ROP_pROB01-01590</name>
</gene>
<feature type="compositionally biased region" description="Basic and acidic residues" evidence="1">
    <location>
        <begin position="154"/>
        <end position="168"/>
    </location>
</feature>
<dbReference type="KEGG" id="rop:ROP_pROB01-01590"/>
<dbReference type="Proteomes" id="UP000002212">
    <property type="component" value="Plasmid pROB01"/>
</dbReference>
<dbReference type="GO" id="GO:0031177">
    <property type="term" value="F:phosphopantetheine binding"/>
    <property type="evidence" value="ECO:0007669"/>
    <property type="project" value="TreeGrafter"/>
</dbReference>
<geneLocation type="plasmid" evidence="3 4">
    <name>pROB01</name>
</geneLocation>
<dbReference type="GO" id="GO:0005829">
    <property type="term" value="C:cytosol"/>
    <property type="evidence" value="ECO:0007669"/>
    <property type="project" value="TreeGrafter"/>
</dbReference>
<feature type="compositionally biased region" description="Basic residues" evidence="1">
    <location>
        <begin position="193"/>
        <end position="209"/>
    </location>
</feature>
<accession>C1BCR4</accession>
<dbReference type="InterPro" id="IPR020845">
    <property type="entry name" value="AMP-binding_CS"/>
</dbReference>
<dbReference type="GO" id="GO:0047527">
    <property type="term" value="F:2,3-dihydroxybenzoate-serine ligase activity"/>
    <property type="evidence" value="ECO:0007669"/>
    <property type="project" value="TreeGrafter"/>
</dbReference>
<dbReference type="HOGENOM" id="CLU_1053260_0_0_11"/>
<keyword evidence="3" id="KW-0614">Plasmid</keyword>
<dbReference type="EMBL" id="AP011116">
    <property type="protein sequence ID" value="BAH55658.1"/>
    <property type="molecule type" value="Genomic_DNA"/>
</dbReference>
<evidence type="ECO:0000259" key="2">
    <source>
        <dbReference type="Pfam" id="PF00501"/>
    </source>
</evidence>